<evidence type="ECO:0000313" key="3">
    <source>
        <dbReference type="EMBL" id="GGK54389.1"/>
    </source>
</evidence>
<accession>A0AA37BDG9</accession>
<organism evidence="3 4">
    <name type="scientific">Planomonospora parontospora</name>
    <dbReference type="NCBI Taxonomy" id="58119"/>
    <lineage>
        <taxon>Bacteria</taxon>
        <taxon>Bacillati</taxon>
        <taxon>Actinomycetota</taxon>
        <taxon>Actinomycetes</taxon>
        <taxon>Streptosporangiales</taxon>
        <taxon>Streptosporangiaceae</taxon>
        <taxon>Planomonospora</taxon>
    </lineage>
</organism>
<evidence type="ECO:0000256" key="2">
    <source>
        <dbReference type="SAM" id="MobiDB-lite"/>
    </source>
</evidence>
<dbReference type="SUPFAM" id="SSF53474">
    <property type="entry name" value="alpha/beta-Hydrolases"/>
    <property type="match status" value="1"/>
</dbReference>
<dbReference type="PANTHER" id="PTHR22946:SF8">
    <property type="entry name" value="ACETYL XYLAN ESTERASE DOMAIN-CONTAINING PROTEIN"/>
    <property type="match status" value="1"/>
</dbReference>
<dbReference type="RefSeq" id="WP_191893894.1">
    <property type="nucleotide sequence ID" value="NZ_BMQD01000003.1"/>
</dbReference>
<reference evidence="3" key="2">
    <citation type="submission" date="2022-09" db="EMBL/GenBank/DDBJ databases">
        <authorList>
            <person name="Sun Q."/>
            <person name="Ohkuma M."/>
        </authorList>
    </citation>
    <scope>NUCLEOTIDE SEQUENCE</scope>
    <source>
        <strain evidence="3">JCM 3093</strain>
    </source>
</reference>
<dbReference type="InterPro" id="IPR029058">
    <property type="entry name" value="AB_hydrolase_fold"/>
</dbReference>
<dbReference type="InterPro" id="IPR050261">
    <property type="entry name" value="FrsA_esterase"/>
</dbReference>
<name>A0AA37BDG9_9ACTN</name>
<dbReference type="Proteomes" id="UP000627984">
    <property type="component" value="Unassembled WGS sequence"/>
</dbReference>
<proteinExistence type="inferred from homology"/>
<keyword evidence="3" id="KW-0378">Hydrolase</keyword>
<dbReference type="AlphaFoldDB" id="A0AA37BDG9"/>
<protein>
    <submittedName>
        <fullName evidence="3">Hydrolase</fullName>
    </submittedName>
</protein>
<dbReference type="GO" id="GO:0016787">
    <property type="term" value="F:hydrolase activity"/>
    <property type="evidence" value="ECO:0007669"/>
    <property type="project" value="UniProtKB-KW"/>
</dbReference>
<evidence type="ECO:0000313" key="4">
    <source>
        <dbReference type="Proteomes" id="UP000627984"/>
    </source>
</evidence>
<gene>
    <name evidence="3" type="ORF">GCM10010126_12420</name>
</gene>
<evidence type="ECO:0000256" key="1">
    <source>
        <dbReference type="ARBA" id="ARBA00008645"/>
    </source>
</evidence>
<feature type="region of interest" description="Disordered" evidence="2">
    <location>
        <begin position="169"/>
        <end position="216"/>
    </location>
</feature>
<dbReference type="Gene3D" id="3.40.50.1820">
    <property type="entry name" value="alpha/beta hydrolase"/>
    <property type="match status" value="1"/>
</dbReference>
<comment type="caution">
    <text evidence="3">The sequence shown here is derived from an EMBL/GenBank/DDBJ whole genome shotgun (WGS) entry which is preliminary data.</text>
</comment>
<dbReference type="EMBL" id="BMQD01000003">
    <property type="protein sequence ID" value="GGK54389.1"/>
    <property type="molecule type" value="Genomic_DNA"/>
</dbReference>
<comment type="similarity">
    <text evidence="1">Belongs to the AB hydrolase superfamily.</text>
</comment>
<dbReference type="PANTHER" id="PTHR22946">
    <property type="entry name" value="DIENELACTONE HYDROLASE DOMAIN-CONTAINING PROTEIN-RELATED"/>
    <property type="match status" value="1"/>
</dbReference>
<feature type="compositionally biased region" description="Low complexity" evidence="2">
    <location>
        <begin position="204"/>
        <end position="216"/>
    </location>
</feature>
<sequence>MSDPAGGPRRLRHLGGFSGLAGLAIEQRGLFPSSAPGPALRERARDVVGVLDLTAADVRTERTWTAGDLSGEEVSWDVGFGPRTRAYVLRPREAGGAALPGVLALHCHAGMKWAGKEKIADGPEGPSPEVARLRAELYGGRAWAGELARRGFTVLVPDVLGWGSRRVPLADMPDRVRGNPVPGPGGTGPGSGEADPGDPGSGETGSSETGSGEAGLSEADRYDAAAARHEHVLAKYCTVLGTSFAGVVAGEDLAAAVYLRSRPDTETGAVAAAGLSGGGLRAALLGAFDPGLTAVAVVAMISSYRDLLDGHVASHTWMLYPPGLSRLCDLPDLVACAAPRPLLVWYGEHDAILPPEGMRRAHAMITEHYRRAPAGYTGVFGDAGHRFDLPTQELVFDWLARHVTTARPTGTAVRPTRTAGGEPRW</sequence>
<reference evidence="3" key="1">
    <citation type="journal article" date="2014" name="Int. J. Syst. Evol. Microbiol.">
        <title>Complete genome sequence of Corynebacterium casei LMG S-19264T (=DSM 44701T), isolated from a smear-ripened cheese.</title>
        <authorList>
            <consortium name="US DOE Joint Genome Institute (JGI-PGF)"/>
            <person name="Walter F."/>
            <person name="Albersmeier A."/>
            <person name="Kalinowski J."/>
            <person name="Ruckert C."/>
        </authorList>
    </citation>
    <scope>NUCLEOTIDE SEQUENCE</scope>
    <source>
        <strain evidence="3">JCM 3093</strain>
    </source>
</reference>